<gene>
    <name evidence="2" type="ORF">U0035_07145</name>
</gene>
<evidence type="ECO:0000313" key="3">
    <source>
        <dbReference type="Proteomes" id="UP001325680"/>
    </source>
</evidence>
<accession>A0ABZ0W9H1</accession>
<dbReference type="EMBL" id="CP139960">
    <property type="protein sequence ID" value="WQD39922.1"/>
    <property type="molecule type" value="Genomic_DNA"/>
</dbReference>
<reference evidence="2 3" key="1">
    <citation type="submission" date="2023-12" db="EMBL/GenBank/DDBJ databases">
        <title>Genome sequencing and assembly of bacterial species from a model synthetic community.</title>
        <authorList>
            <person name="Hogle S.L."/>
        </authorList>
    </citation>
    <scope>NUCLEOTIDE SEQUENCE [LARGE SCALE GENOMIC DNA]</scope>
    <source>
        <strain evidence="2 3">HAMBI_3031</strain>
    </source>
</reference>
<sequence>MAKPQIDNYEDLMEEKERLKARLKASKASIKQSFGDIKEEINPFSNIKKTAQDAFSTSTTNPLVKFGIKRASEFLIGKVLLKKAGWLPKLVVPFLVREVATRLIGSKADKKIATTLRSTAQKLREAEIPDLSGEKQIINP</sequence>
<keyword evidence="3" id="KW-1185">Reference proteome</keyword>
<protein>
    <submittedName>
        <fullName evidence="2">Uncharacterized protein</fullName>
    </submittedName>
</protein>
<keyword evidence="1" id="KW-0175">Coiled coil</keyword>
<proteinExistence type="predicted"/>
<name>A0ABZ0W9H1_9BACT</name>
<feature type="coiled-coil region" evidence="1">
    <location>
        <begin position="6"/>
        <end position="33"/>
    </location>
</feature>
<dbReference type="Proteomes" id="UP001325680">
    <property type="component" value="Chromosome"/>
</dbReference>
<evidence type="ECO:0000313" key="2">
    <source>
        <dbReference type="EMBL" id="WQD39922.1"/>
    </source>
</evidence>
<dbReference type="RefSeq" id="WP_114789320.1">
    <property type="nucleotide sequence ID" value="NZ_CP139960.1"/>
</dbReference>
<evidence type="ECO:0000256" key="1">
    <source>
        <dbReference type="SAM" id="Coils"/>
    </source>
</evidence>
<organism evidence="2 3">
    <name type="scientific">Niabella yanshanensis</name>
    <dbReference type="NCBI Taxonomy" id="577386"/>
    <lineage>
        <taxon>Bacteria</taxon>
        <taxon>Pseudomonadati</taxon>
        <taxon>Bacteroidota</taxon>
        <taxon>Chitinophagia</taxon>
        <taxon>Chitinophagales</taxon>
        <taxon>Chitinophagaceae</taxon>
        <taxon>Niabella</taxon>
    </lineage>
</organism>